<reference evidence="4" key="1">
    <citation type="submission" date="2025-08" db="UniProtKB">
        <authorList>
            <consortium name="RefSeq"/>
        </authorList>
    </citation>
    <scope>IDENTIFICATION</scope>
</reference>
<feature type="signal peptide" evidence="2">
    <location>
        <begin position="1"/>
        <end position="16"/>
    </location>
</feature>
<name>A0A8N1S998_9HYME</name>
<sequence length="556" mass="57965">MKSLIVLSCLTLSTLALPYTPYQAYHGAPVGYYHGPPAPLDHDGRVIDTPEVAHAKEAHLAAYAAAAARTAPQYGGPHYAEYPVNDGSYDGSYNGGYSGYRSGYHGPPAPLGHDGQVIDTPEVAHAKAAHLAAHAAEVAKIAHHRSYVDPYSHIPQWLLFFAMSSAILAAPQWYGPHASPAPLGPDGRVVDTPEVAQLKAAHLNALAEANARAPKGPGPVGSYPGPSGYASGNYISHYSGPPAPLGPDGRVVDTPEVQQAKAVHFSLYNAEARRVPAGPADPVATGAYDPSWNNGAYNPAWDGSASNYYVTREMTRFAIVLLGLTNLVSARPTFLPVPLTYATPLISGTQVGTNGGTPDNPEISIAHINERTSGVARSTTESQLRSSSSLIRDGVQPTSTSFAPLGADGRVVDTPEVAAAKAAHAAAHVNERINLANEVARSSGDVSDSSDVVNSNSNGRILDAPEVATRIDGKINLVKEVASSGDDLTRIVGGRVVPLVLGNGVVAALMPVDPDGRPLDVPEVIARGDQNLSNDVRSVDALAVAGSTLAYGRLVY</sequence>
<protein>
    <submittedName>
        <fullName evidence="4">Uncharacterized protein LOC105432143</fullName>
    </submittedName>
</protein>
<dbReference type="Proteomes" id="UP000504615">
    <property type="component" value="Unplaced"/>
</dbReference>
<dbReference type="AlphaFoldDB" id="A0A8N1S998"/>
<keyword evidence="2" id="KW-0732">Signal</keyword>
<feature type="compositionally biased region" description="Low complexity" evidence="1">
    <location>
        <begin position="377"/>
        <end position="390"/>
    </location>
</feature>
<evidence type="ECO:0000313" key="3">
    <source>
        <dbReference type="Proteomes" id="UP000504615"/>
    </source>
</evidence>
<dbReference type="OrthoDB" id="8117569at2759"/>
<gene>
    <name evidence="4" type="primary">LOC105432143</name>
</gene>
<feature type="chain" id="PRO_5035424806" evidence="2">
    <location>
        <begin position="17"/>
        <end position="556"/>
    </location>
</feature>
<evidence type="ECO:0000256" key="1">
    <source>
        <dbReference type="SAM" id="MobiDB-lite"/>
    </source>
</evidence>
<feature type="region of interest" description="Disordered" evidence="1">
    <location>
        <begin position="374"/>
        <end position="395"/>
    </location>
</feature>
<dbReference type="GeneID" id="105432143"/>
<accession>A0A8N1S998</accession>
<organism evidence="3 4">
    <name type="scientific">Pogonomyrmex barbatus</name>
    <name type="common">red harvester ant</name>
    <dbReference type="NCBI Taxonomy" id="144034"/>
    <lineage>
        <taxon>Eukaryota</taxon>
        <taxon>Metazoa</taxon>
        <taxon>Ecdysozoa</taxon>
        <taxon>Arthropoda</taxon>
        <taxon>Hexapoda</taxon>
        <taxon>Insecta</taxon>
        <taxon>Pterygota</taxon>
        <taxon>Neoptera</taxon>
        <taxon>Endopterygota</taxon>
        <taxon>Hymenoptera</taxon>
        <taxon>Apocrita</taxon>
        <taxon>Aculeata</taxon>
        <taxon>Formicoidea</taxon>
        <taxon>Formicidae</taxon>
        <taxon>Myrmicinae</taxon>
        <taxon>Pogonomyrmex</taxon>
    </lineage>
</organism>
<evidence type="ECO:0000313" key="4">
    <source>
        <dbReference type="RefSeq" id="XP_025075395.1"/>
    </source>
</evidence>
<dbReference type="RefSeq" id="XP_025075395.1">
    <property type="nucleotide sequence ID" value="XM_025219610.1"/>
</dbReference>
<keyword evidence="3" id="KW-1185">Reference proteome</keyword>
<proteinExistence type="predicted"/>
<evidence type="ECO:0000256" key="2">
    <source>
        <dbReference type="SAM" id="SignalP"/>
    </source>
</evidence>